<accession>A0ABQ4Z7P0</accession>
<dbReference type="PANTHER" id="PTHR47718">
    <property type="entry name" value="OS01G0519700 PROTEIN"/>
    <property type="match status" value="1"/>
</dbReference>
<reference evidence="2" key="1">
    <citation type="journal article" date="2022" name="Int. J. Mol. Sci.">
        <title>Draft Genome of Tanacetum Coccineum: Genomic Comparison of Closely Related Tanacetum-Family Plants.</title>
        <authorList>
            <person name="Yamashiro T."/>
            <person name="Shiraishi A."/>
            <person name="Nakayama K."/>
            <person name="Satake H."/>
        </authorList>
    </citation>
    <scope>NUCLEOTIDE SEQUENCE</scope>
</reference>
<name>A0ABQ4Z7P0_9ASTR</name>
<evidence type="ECO:0000313" key="2">
    <source>
        <dbReference type="EMBL" id="GJS85177.1"/>
    </source>
</evidence>
<gene>
    <name evidence="2" type="ORF">Tco_0751718</name>
</gene>
<evidence type="ECO:0000256" key="1">
    <source>
        <dbReference type="SAM" id="MobiDB-lite"/>
    </source>
</evidence>
<dbReference type="PANTHER" id="PTHR47718:SF17">
    <property type="entry name" value="PROTEIN FAR1-RELATED SEQUENCE 5-LIKE"/>
    <property type="match status" value="1"/>
</dbReference>
<comment type="caution">
    <text evidence="2">The sequence shown here is derived from an EMBL/GenBank/DDBJ whole genome shotgun (WGS) entry which is preliminary data.</text>
</comment>
<organism evidence="2 3">
    <name type="scientific">Tanacetum coccineum</name>
    <dbReference type="NCBI Taxonomy" id="301880"/>
    <lineage>
        <taxon>Eukaryota</taxon>
        <taxon>Viridiplantae</taxon>
        <taxon>Streptophyta</taxon>
        <taxon>Embryophyta</taxon>
        <taxon>Tracheophyta</taxon>
        <taxon>Spermatophyta</taxon>
        <taxon>Magnoliopsida</taxon>
        <taxon>eudicotyledons</taxon>
        <taxon>Gunneridae</taxon>
        <taxon>Pentapetalae</taxon>
        <taxon>asterids</taxon>
        <taxon>campanulids</taxon>
        <taxon>Asterales</taxon>
        <taxon>Asteraceae</taxon>
        <taxon>Asteroideae</taxon>
        <taxon>Anthemideae</taxon>
        <taxon>Anthemidinae</taxon>
        <taxon>Tanacetum</taxon>
    </lineage>
</organism>
<reference evidence="2" key="2">
    <citation type="submission" date="2022-01" db="EMBL/GenBank/DDBJ databases">
        <authorList>
            <person name="Yamashiro T."/>
            <person name="Shiraishi A."/>
            <person name="Satake H."/>
            <person name="Nakayama K."/>
        </authorList>
    </citation>
    <scope>NUCLEOTIDE SEQUENCE</scope>
</reference>
<feature type="region of interest" description="Disordered" evidence="1">
    <location>
        <begin position="1"/>
        <end position="49"/>
    </location>
</feature>
<protein>
    <submittedName>
        <fullName evidence="2">Uncharacterized protein</fullName>
    </submittedName>
</protein>
<keyword evidence="3" id="KW-1185">Reference proteome</keyword>
<feature type="compositionally biased region" description="Polar residues" evidence="1">
    <location>
        <begin position="1"/>
        <end position="29"/>
    </location>
</feature>
<evidence type="ECO:0000313" key="3">
    <source>
        <dbReference type="Proteomes" id="UP001151760"/>
    </source>
</evidence>
<dbReference type="EMBL" id="BQNB010011031">
    <property type="protein sequence ID" value="GJS85177.1"/>
    <property type="molecule type" value="Genomic_DNA"/>
</dbReference>
<feature type="compositionally biased region" description="Polar residues" evidence="1">
    <location>
        <begin position="38"/>
        <end position="49"/>
    </location>
</feature>
<proteinExistence type="predicted"/>
<dbReference type="Proteomes" id="UP001151760">
    <property type="component" value="Unassembled WGS sequence"/>
</dbReference>
<sequence length="176" mass="19524">MGSTSNELIPNESSNEGEPLTPQSNNNVNHPVVGDAQSAPQVGSYQPTPEGSKFWISDAKNKPVEGTVFDTLDMALKFYKAYAREGENGHHNDVDMKPNSVLKGQMKISGEFTSSLRNIIIGPTQSWKVLKEMYGGFENVGVTDVECRNYKRDLNLFIGNRDAQMVVEKLLSRQDL</sequence>